<dbReference type="Proteomes" id="UP000248764">
    <property type="component" value="Unassembled WGS sequence"/>
</dbReference>
<sequence length="171" mass="17793">MIGLACITIVAACSGDDDATDPAAPEPTASVSETTASQDEEEIRTVFERYVDAVVEAQSGASDDPAALFEGLATESTIEVNAGIASRYAAQGIVRVGAPVITDVNVQVVDRSGVVSACMDESEWLPQLTSGEEIPPAPEQLEPHPVVYEMVQSDGSWLVGDPIEPGGTITC</sequence>
<protein>
    <submittedName>
        <fullName evidence="2">Uncharacterized protein</fullName>
    </submittedName>
</protein>
<comment type="caution">
    <text evidence="2">The sequence shown here is derived from an EMBL/GenBank/DDBJ whole genome shotgun (WGS) entry which is preliminary data.</text>
</comment>
<evidence type="ECO:0000313" key="2">
    <source>
        <dbReference type="EMBL" id="PZF82756.1"/>
    </source>
</evidence>
<organism evidence="2 3">
    <name type="scientific">Jiangella anatolica</name>
    <dbReference type="NCBI Taxonomy" id="2670374"/>
    <lineage>
        <taxon>Bacteria</taxon>
        <taxon>Bacillati</taxon>
        <taxon>Actinomycetota</taxon>
        <taxon>Actinomycetes</taxon>
        <taxon>Jiangellales</taxon>
        <taxon>Jiangellaceae</taxon>
        <taxon>Jiangella</taxon>
    </lineage>
</organism>
<feature type="region of interest" description="Disordered" evidence="1">
    <location>
        <begin position="16"/>
        <end position="41"/>
    </location>
</feature>
<keyword evidence="3" id="KW-1185">Reference proteome</keyword>
<gene>
    <name evidence="2" type="ORF">C1I92_15360</name>
</gene>
<reference evidence="2 3" key="1">
    <citation type="submission" date="2018-01" db="EMBL/GenBank/DDBJ databases">
        <title>Draft genome sequence of Jiangella sp. GTF31.</title>
        <authorList>
            <person name="Sahin N."/>
            <person name="Ay H."/>
            <person name="Saygin H."/>
        </authorList>
    </citation>
    <scope>NUCLEOTIDE SEQUENCE [LARGE SCALE GENOMIC DNA]</scope>
    <source>
        <strain evidence="2 3">GTF31</strain>
    </source>
</reference>
<dbReference type="EMBL" id="POTW01000033">
    <property type="protein sequence ID" value="PZF82756.1"/>
    <property type="molecule type" value="Genomic_DNA"/>
</dbReference>
<evidence type="ECO:0000313" key="3">
    <source>
        <dbReference type="Proteomes" id="UP000248764"/>
    </source>
</evidence>
<name>A0A2W2CAF4_9ACTN</name>
<proteinExistence type="predicted"/>
<accession>A0A2W2CAF4</accession>
<evidence type="ECO:0000256" key="1">
    <source>
        <dbReference type="SAM" id="MobiDB-lite"/>
    </source>
</evidence>
<dbReference type="AlphaFoldDB" id="A0A2W2CAF4"/>